<dbReference type="SUPFAM" id="SSF48179">
    <property type="entry name" value="6-phosphogluconate dehydrogenase C-terminal domain-like"/>
    <property type="match status" value="1"/>
</dbReference>
<accession>A0AAV8DYX8</accession>
<dbReference type="Proteomes" id="UP001140206">
    <property type="component" value="Chromosome 3"/>
</dbReference>
<keyword evidence="1" id="KW-0560">Oxidoreductase</keyword>
<proteinExistence type="predicted"/>
<sequence>MLSTLASHPCTNRPSLPFPLRLSPPPFVPLSRHRLPLHSCHSCHSCHASPSSLPNSSASLSLSQSNSKPHPPPPPPTTLKIAIIGFGNFGQFLAKYFSQQGHTILAHSRTDYSSIANSLDNTIFFKDPHDLCESHPDVVLLCTSILSAEKVLRSIPIQRLRRSTLFVDVLSVKEFPRSIFLERLPPDFDIVCTHPMFGPESGKYGWNGLPFVYEKVRIGDSHERVSRCEAFFNIFKKEGCRMIDMSCKEHDEIAAESQFLTHTVGRVLAEMRLKPNPDDSMGYDTLFQLIENTCSDSFELYYGLFMYNKNSTDLLDRIYAAYEEVKKDLRRMVQGILRRRLFGTTGVGELEDPAARCEAFLESFNKEMVDLDENATGVHFVALTIGMILAKLGLKPTSIATKGYETLLKLVEDISSESFDLYIALFMHIKNSNELLDQLDISLAKVRTELYGRLHDILRRQLFDQPGIISNGRTRM</sequence>
<feature type="compositionally biased region" description="Low complexity" evidence="2">
    <location>
        <begin position="57"/>
        <end position="67"/>
    </location>
</feature>
<organism evidence="4 5">
    <name type="scientific">Rhynchospora pubera</name>
    <dbReference type="NCBI Taxonomy" id="906938"/>
    <lineage>
        <taxon>Eukaryota</taxon>
        <taxon>Viridiplantae</taxon>
        <taxon>Streptophyta</taxon>
        <taxon>Embryophyta</taxon>
        <taxon>Tracheophyta</taxon>
        <taxon>Spermatophyta</taxon>
        <taxon>Magnoliopsida</taxon>
        <taxon>Liliopsida</taxon>
        <taxon>Poales</taxon>
        <taxon>Cyperaceae</taxon>
        <taxon>Cyperoideae</taxon>
        <taxon>Rhynchosporeae</taxon>
        <taxon>Rhynchospora</taxon>
    </lineage>
</organism>
<dbReference type="EMBL" id="JAMFTS010000003">
    <property type="protein sequence ID" value="KAJ4773204.1"/>
    <property type="molecule type" value="Genomic_DNA"/>
</dbReference>
<dbReference type="InterPro" id="IPR003099">
    <property type="entry name" value="Prephen_DH"/>
</dbReference>
<feature type="region of interest" description="Disordered" evidence="2">
    <location>
        <begin position="57"/>
        <end position="77"/>
    </location>
</feature>
<dbReference type="GO" id="GO:0033730">
    <property type="term" value="F:arogenate dehydrogenase (NADP+) activity"/>
    <property type="evidence" value="ECO:0007669"/>
    <property type="project" value="InterPro"/>
</dbReference>
<dbReference type="InterPro" id="IPR045011">
    <property type="entry name" value="TYRAAT1/2"/>
</dbReference>
<name>A0AAV8DYX8_9POAL</name>
<dbReference type="Pfam" id="PF03807">
    <property type="entry name" value="F420_oxidored"/>
    <property type="match status" value="1"/>
</dbReference>
<dbReference type="GO" id="GO:0004665">
    <property type="term" value="F:prephenate dehydrogenase (NADP+) activity"/>
    <property type="evidence" value="ECO:0007669"/>
    <property type="project" value="InterPro"/>
</dbReference>
<evidence type="ECO:0000313" key="4">
    <source>
        <dbReference type="EMBL" id="KAJ4773204.1"/>
    </source>
</evidence>
<dbReference type="Gene3D" id="3.40.50.720">
    <property type="entry name" value="NAD(P)-binding Rossmann-like Domain"/>
    <property type="match status" value="1"/>
</dbReference>
<dbReference type="InterPro" id="IPR036291">
    <property type="entry name" value="NAD(P)-bd_dom_sf"/>
</dbReference>
<evidence type="ECO:0000256" key="1">
    <source>
        <dbReference type="ARBA" id="ARBA00023002"/>
    </source>
</evidence>
<keyword evidence="5" id="KW-1185">Reference proteome</keyword>
<dbReference type="GO" id="GO:0008977">
    <property type="term" value="F:prephenate dehydrogenase (NAD+) activity"/>
    <property type="evidence" value="ECO:0007669"/>
    <property type="project" value="InterPro"/>
</dbReference>
<evidence type="ECO:0000313" key="5">
    <source>
        <dbReference type="Proteomes" id="UP001140206"/>
    </source>
</evidence>
<dbReference type="AlphaFoldDB" id="A0AAV8DYX8"/>
<dbReference type="SUPFAM" id="SSF51735">
    <property type="entry name" value="NAD(P)-binding Rossmann-fold domains"/>
    <property type="match status" value="1"/>
</dbReference>
<dbReference type="PANTHER" id="PTHR43207:SF4">
    <property type="entry name" value="AROGENATE DEHYDROGENASE 2, CHLOROPLASTIC"/>
    <property type="match status" value="1"/>
</dbReference>
<reference evidence="4" key="1">
    <citation type="submission" date="2022-08" db="EMBL/GenBank/DDBJ databases">
        <authorList>
            <person name="Marques A."/>
        </authorList>
    </citation>
    <scope>NUCLEOTIDE SEQUENCE</scope>
    <source>
        <strain evidence="4">RhyPub2mFocal</strain>
        <tissue evidence="4">Leaves</tissue>
    </source>
</reference>
<dbReference type="InterPro" id="IPR028939">
    <property type="entry name" value="P5C_Rdtase_cat_N"/>
</dbReference>
<dbReference type="Pfam" id="PF26213">
    <property type="entry name" value="TYRAAT1_C"/>
    <property type="match status" value="2"/>
</dbReference>
<dbReference type="GO" id="GO:0006571">
    <property type="term" value="P:tyrosine biosynthetic process"/>
    <property type="evidence" value="ECO:0007669"/>
    <property type="project" value="InterPro"/>
</dbReference>
<protein>
    <submittedName>
        <fullName evidence="4">Arogenate dehydrogenase</fullName>
    </submittedName>
</protein>
<dbReference type="InterPro" id="IPR059064">
    <property type="entry name" value="TYRAAT2_C"/>
</dbReference>
<evidence type="ECO:0000256" key="2">
    <source>
        <dbReference type="SAM" id="MobiDB-lite"/>
    </source>
</evidence>
<comment type="caution">
    <text evidence="4">The sequence shown here is derived from an EMBL/GenBank/DDBJ whole genome shotgun (WGS) entry which is preliminary data.</text>
</comment>
<dbReference type="PROSITE" id="PS51176">
    <property type="entry name" value="PDH_ADH"/>
    <property type="match status" value="1"/>
</dbReference>
<dbReference type="PANTHER" id="PTHR43207">
    <property type="entry name" value="AROGENATE DEHYDROGENASE-RELATED"/>
    <property type="match status" value="1"/>
</dbReference>
<gene>
    <name evidence="4" type="ORF">LUZ62_057461</name>
</gene>
<evidence type="ECO:0000259" key="3">
    <source>
        <dbReference type="PROSITE" id="PS51176"/>
    </source>
</evidence>
<feature type="domain" description="Prephenate/arogenate dehydrogenase" evidence="3">
    <location>
        <begin position="79"/>
        <end position="359"/>
    </location>
</feature>
<dbReference type="InterPro" id="IPR008927">
    <property type="entry name" value="6-PGluconate_DH-like_C_sf"/>
</dbReference>